<gene>
    <name evidence="2" type="ORF">NGM29_19750</name>
</gene>
<dbReference type="KEGG" id="sawl:NGM29_19750"/>
<keyword evidence="2" id="KW-0614">Plasmid</keyword>
<dbReference type="Pfam" id="PF25934">
    <property type="entry name" value="DUF7979"/>
    <property type="match status" value="1"/>
</dbReference>
<sequence length="116" mass="13020">MNRRSYLVAGCLTFSSLVAGCTSDGSAEPECHLMHEVVESSEDYGEVVETYKYEELSSDAQQVVEEAVTNGSYTTTDQNLEPTEFRYWDTTTVYNVTYQNKTHVLLTYTGEGCESQ</sequence>
<evidence type="ECO:0000259" key="1">
    <source>
        <dbReference type="Pfam" id="PF25934"/>
    </source>
</evidence>
<dbReference type="EMBL" id="CP100356">
    <property type="protein sequence ID" value="UTF55635.1"/>
    <property type="molecule type" value="Genomic_DNA"/>
</dbReference>
<dbReference type="RefSeq" id="WP_254160872.1">
    <property type="nucleotide sequence ID" value="NZ_CP100356.1"/>
</dbReference>
<feature type="domain" description="DUF7979" evidence="1">
    <location>
        <begin position="37"/>
        <end position="104"/>
    </location>
</feature>
<dbReference type="PROSITE" id="PS51257">
    <property type="entry name" value="PROKAR_LIPOPROTEIN"/>
    <property type="match status" value="1"/>
</dbReference>
<keyword evidence="3" id="KW-1185">Reference proteome</keyword>
<evidence type="ECO:0000313" key="2">
    <source>
        <dbReference type="EMBL" id="UTF55635.1"/>
    </source>
</evidence>
<geneLocation type="plasmid" evidence="2 3">
    <name>unnamed1</name>
</geneLocation>
<evidence type="ECO:0000313" key="3">
    <source>
        <dbReference type="Proteomes" id="UP001056855"/>
    </source>
</evidence>
<proteinExistence type="predicted"/>
<reference evidence="2" key="1">
    <citation type="submission" date="2022-06" db="EMBL/GenBank/DDBJ databases">
        <title>Diverse halophilic archaea isolated from saline environments.</title>
        <authorList>
            <person name="Cui H.-L."/>
        </authorList>
    </citation>
    <scope>NUCLEOTIDE SEQUENCE</scope>
    <source>
        <strain evidence="2">WLHS1</strain>
        <plasmid evidence="2">unnamed1</plasmid>
    </source>
</reference>
<dbReference type="InterPro" id="IPR058285">
    <property type="entry name" value="DUF7979"/>
</dbReference>
<accession>A0A9E7NCZ4</accession>
<dbReference type="GeneID" id="73292330"/>
<organism evidence="2 3">
    <name type="scientific">Natronosalvus rutilus</name>
    <dbReference type="NCBI Taxonomy" id="2953753"/>
    <lineage>
        <taxon>Archaea</taxon>
        <taxon>Methanobacteriati</taxon>
        <taxon>Methanobacteriota</taxon>
        <taxon>Stenosarchaea group</taxon>
        <taxon>Halobacteria</taxon>
        <taxon>Halobacteriales</taxon>
        <taxon>Natrialbaceae</taxon>
        <taxon>Natronosalvus</taxon>
    </lineage>
</organism>
<protein>
    <recommendedName>
        <fullName evidence="1">DUF7979 domain-containing protein</fullName>
    </recommendedName>
</protein>
<name>A0A9E7NCZ4_9EURY</name>
<dbReference type="AlphaFoldDB" id="A0A9E7NCZ4"/>
<dbReference type="Proteomes" id="UP001056855">
    <property type="component" value="Plasmid unnamed1"/>
</dbReference>